<dbReference type="EMBL" id="CP014672">
    <property type="protein sequence ID" value="ANW98444.1"/>
    <property type="molecule type" value="Genomic_DNA"/>
</dbReference>
<feature type="domain" description="Apiosidase-like catalytic" evidence="1">
    <location>
        <begin position="100"/>
        <end position="369"/>
    </location>
</feature>
<dbReference type="PANTHER" id="PTHR37836">
    <property type="entry name" value="LMO1036 PROTEIN"/>
    <property type="match status" value="1"/>
</dbReference>
<evidence type="ECO:0008006" key="5">
    <source>
        <dbReference type="Google" id="ProtNLM"/>
    </source>
</evidence>
<dbReference type="RefSeq" id="WP_054632578.1">
    <property type="nucleotide sequence ID" value="NZ_CP014672.1"/>
</dbReference>
<evidence type="ECO:0000259" key="1">
    <source>
        <dbReference type="Pfam" id="PF13204"/>
    </source>
</evidence>
<evidence type="ECO:0000259" key="2">
    <source>
        <dbReference type="Pfam" id="PF16586"/>
    </source>
</evidence>
<dbReference type="SUPFAM" id="SSF51445">
    <property type="entry name" value="(Trans)glycosidases"/>
    <property type="match status" value="1"/>
</dbReference>
<dbReference type="InterPro" id="IPR032260">
    <property type="entry name" value="DUF5060"/>
</dbReference>
<dbReference type="OrthoDB" id="127163at2"/>
<proteinExistence type="predicted"/>
<accession>A0A1B1YCG2</accession>
<evidence type="ECO:0000313" key="3">
    <source>
        <dbReference type="EMBL" id="ANW98444.1"/>
    </source>
</evidence>
<organism evidence="3 4">
    <name type="scientific">Thermoclostridium stercorarium subsp. thermolacticum DSM 2910</name>
    <dbReference type="NCBI Taxonomy" id="1121336"/>
    <lineage>
        <taxon>Bacteria</taxon>
        <taxon>Bacillati</taxon>
        <taxon>Bacillota</taxon>
        <taxon>Clostridia</taxon>
        <taxon>Eubacteriales</taxon>
        <taxon>Oscillospiraceae</taxon>
        <taxon>Thermoclostridium</taxon>
    </lineage>
</organism>
<dbReference type="Pfam" id="PF13204">
    <property type="entry name" value="Apiosidase"/>
    <property type="match status" value="1"/>
</dbReference>
<protein>
    <recommendedName>
        <fullName evidence="5">DUF5060 domain-containing protein</fullName>
    </recommendedName>
</protein>
<dbReference type="AlphaFoldDB" id="A0A1B1YCG2"/>
<dbReference type="Gene3D" id="3.20.20.80">
    <property type="entry name" value="Glycosidases"/>
    <property type="match status" value="1"/>
</dbReference>
<dbReference type="InterPro" id="IPR013783">
    <property type="entry name" value="Ig-like_fold"/>
</dbReference>
<name>A0A1B1YCG2_THEST</name>
<feature type="domain" description="DUF5060" evidence="2">
    <location>
        <begin position="4"/>
        <end position="72"/>
    </location>
</feature>
<dbReference type="InterPro" id="IPR017853">
    <property type="entry name" value="GH"/>
</dbReference>
<gene>
    <name evidence="3" type="ORF">CSTERTH_05000</name>
</gene>
<reference evidence="3 4" key="1">
    <citation type="submission" date="2016-02" db="EMBL/GenBank/DDBJ databases">
        <title>Comparison of Clostridium stercorarium subspecies using comparative genomics and transcriptomics.</title>
        <authorList>
            <person name="Schellenberg J."/>
            <person name="Thallinger G."/>
            <person name="Levin D.B."/>
            <person name="Zhang X."/>
            <person name="Alvare G."/>
            <person name="Fristensky B."/>
            <person name="Sparling R."/>
        </authorList>
    </citation>
    <scope>NUCLEOTIDE SEQUENCE [LARGE SCALE GENOMIC DNA]</scope>
    <source>
        <strain evidence="3 4">DSM 2910</strain>
    </source>
</reference>
<dbReference type="PANTHER" id="PTHR37836:SF2">
    <property type="entry name" value="DUF4038 DOMAIN-CONTAINING PROTEIN"/>
    <property type="match status" value="1"/>
</dbReference>
<dbReference type="Pfam" id="PF16586">
    <property type="entry name" value="DUF5060"/>
    <property type="match status" value="1"/>
</dbReference>
<evidence type="ECO:0000313" key="4">
    <source>
        <dbReference type="Proteomes" id="UP000092971"/>
    </source>
</evidence>
<dbReference type="InterPro" id="IPR025277">
    <property type="entry name" value="Apiosidase-like_cat_dom"/>
</dbReference>
<dbReference type="Gene3D" id="2.60.40.10">
    <property type="entry name" value="Immunoglobulins"/>
    <property type="match status" value="1"/>
</dbReference>
<dbReference type="Proteomes" id="UP000092971">
    <property type="component" value="Chromosome"/>
</dbReference>
<sequence>MSTTVEKWGVFELKLSTSRKYHNPFTDVKLKASFYNSGQKKVVHGFYDGDGIYKIRFMPELEGEYSYVVRSNDPEMNNITGTFTVTPPSADNHGPVRVTGEHFTYADGTPFFVMGTTAYVWHYRPGEIRERTLRSFSKYGFNKIRMLFFPKHYRGNFNAVDISYEPPCYSFEGGPKDFDFTRPNPEYFRMFEQRVKELCELGIEADVILFHPYDFGHWDIDKMDEEDALLYLRYIINRLSAFRNVWWSLANEYDIGCDEDNPGRFMLSQNRRNWDVIGEYIKANDPYGHPRSCHNITFGWIYPDRPWMTHVSYQHPDTYTLMLELKREYKKPVINDEYQYEGNLPDCWGNSSAELTLLRHWLSVMAGGYATHGEAFVIGENNRDIFWSYGGDMVGDSAPCLKFLKEIVMTCPWQEMKRDYVNTDGQNYFSLSKGYEFYLLFFRNTMNGKTLWIGPKEDPKADVEYDAVFFDVKNCKIIKSCRIRPRTDKIEITAWTAVTLKLVK</sequence>